<keyword evidence="2" id="KW-1185">Reference proteome</keyword>
<protein>
    <recommendedName>
        <fullName evidence="3">PilZ domain-containing protein</fullName>
    </recommendedName>
</protein>
<reference evidence="2" key="1">
    <citation type="journal article" date="2019" name="Microbiol. Resour. Announc.">
        <title>Complete Genome Sequence of Halomonas olivaria, a Moderately Halophilic Bacterium Isolated from Olive Processing Effluents, Obtained by Nanopore Sequencing.</title>
        <authorList>
            <person name="Nagata S."/>
            <person name="Ii K.M."/>
            <person name="Tsukimi T."/>
            <person name="Miura M.C."/>
            <person name="Galipon J."/>
            <person name="Arakawa K."/>
        </authorList>
    </citation>
    <scope>NUCLEOTIDE SEQUENCE [LARGE SCALE GENOMIC DNA]</scope>
    <source>
        <strain evidence="2">TYRC17</strain>
    </source>
</reference>
<organism evidence="1 2">
    <name type="scientific">Vreelandella olivaria</name>
    <dbReference type="NCBI Taxonomy" id="390919"/>
    <lineage>
        <taxon>Bacteria</taxon>
        <taxon>Pseudomonadati</taxon>
        <taxon>Pseudomonadota</taxon>
        <taxon>Gammaproteobacteria</taxon>
        <taxon>Oceanospirillales</taxon>
        <taxon>Halomonadaceae</taxon>
        <taxon>Vreelandella</taxon>
    </lineage>
</organism>
<name>A0ABM7GJU0_9GAMM</name>
<dbReference type="EMBL" id="AP019416">
    <property type="protein sequence ID" value="BBI52099.1"/>
    <property type="molecule type" value="Genomic_DNA"/>
</dbReference>
<sequence>MGGIQVETPTDLPADLNIDYIEMSFDNRPMLFPVDLIMRDKKYVRLQFRDLDVSQRRAS</sequence>
<evidence type="ECO:0000313" key="2">
    <source>
        <dbReference type="Proteomes" id="UP000289555"/>
    </source>
</evidence>
<dbReference type="Proteomes" id="UP000289555">
    <property type="component" value="Chromosome"/>
</dbReference>
<evidence type="ECO:0000313" key="1">
    <source>
        <dbReference type="EMBL" id="BBI52099.1"/>
    </source>
</evidence>
<accession>A0ABM7GJU0</accession>
<evidence type="ECO:0008006" key="3">
    <source>
        <dbReference type="Google" id="ProtNLM"/>
    </source>
</evidence>
<proteinExistence type="predicted"/>
<gene>
    <name evidence="1" type="ORF">HORIV_45200</name>
</gene>